<feature type="signal peptide" evidence="7">
    <location>
        <begin position="1"/>
        <end position="20"/>
    </location>
</feature>
<dbReference type="GO" id="GO:0008889">
    <property type="term" value="F:glycerophosphodiester phosphodiesterase activity"/>
    <property type="evidence" value="ECO:0007669"/>
    <property type="project" value="UniProtKB-EC"/>
</dbReference>
<dbReference type="GO" id="GO:0006071">
    <property type="term" value="P:glycerol metabolic process"/>
    <property type="evidence" value="ECO:0007669"/>
    <property type="project" value="UniProtKB-KW"/>
</dbReference>
<evidence type="ECO:0000259" key="8">
    <source>
        <dbReference type="PROSITE" id="PS51704"/>
    </source>
</evidence>
<comment type="catalytic activity">
    <reaction evidence="6">
        <text>a sn-glycero-3-phosphodiester + H2O = an alcohol + sn-glycerol 3-phosphate + H(+)</text>
        <dbReference type="Rhea" id="RHEA:12969"/>
        <dbReference type="ChEBI" id="CHEBI:15377"/>
        <dbReference type="ChEBI" id="CHEBI:15378"/>
        <dbReference type="ChEBI" id="CHEBI:30879"/>
        <dbReference type="ChEBI" id="CHEBI:57597"/>
        <dbReference type="ChEBI" id="CHEBI:83408"/>
        <dbReference type="EC" id="3.1.4.46"/>
    </reaction>
</comment>
<dbReference type="PANTHER" id="PTHR43620:SF7">
    <property type="entry name" value="GLYCEROPHOSPHODIESTER PHOSPHODIESTERASE GDPD5-RELATED"/>
    <property type="match status" value="1"/>
</dbReference>
<evidence type="ECO:0000256" key="2">
    <source>
        <dbReference type="ARBA" id="ARBA00012247"/>
    </source>
</evidence>
<dbReference type="InterPro" id="IPR030395">
    <property type="entry name" value="GP_PDE_dom"/>
</dbReference>
<protein>
    <recommendedName>
        <fullName evidence="2">glycerophosphodiester phosphodiesterase</fullName>
        <ecNumber evidence="2">3.1.4.46</ecNumber>
    </recommendedName>
</protein>
<evidence type="ECO:0000256" key="7">
    <source>
        <dbReference type="SAM" id="SignalP"/>
    </source>
</evidence>
<dbReference type="EC" id="3.1.4.46" evidence="2"/>
<dbReference type="SUPFAM" id="SSF51695">
    <property type="entry name" value="PLC-like phosphodiesterases"/>
    <property type="match status" value="1"/>
</dbReference>
<evidence type="ECO:0000256" key="4">
    <source>
        <dbReference type="ARBA" id="ARBA00022798"/>
    </source>
</evidence>
<evidence type="ECO:0000256" key="3">
    <source>
        <dbReference type="ARBA" id="ARBA00022729"/>
    </source>
</evidence>
<dbReference type="Pfam" id="PF03009">
    <property type="entry name" value="GDPD"/>
    <property type="match status" value="2"/>
</dbReference>
<dbReference type="Gene3D" id="3.20.20.190">
    <property type="entry name" value="Phosphatidylinositol (PI) phosphodiesterase"/>
    <property type="match status" value="1"/>
</dbReference>
<comment type="caution">
    <text evidence="9">The sequence shown here is derived from an EMBL/GenBank/DDBJ whole genome shotgun (WGS) entry which is preliminary data.</text>
</comment>
<keyword evidence="3 7" id="KW-0732">Signal</keyword>
<dbReference type="PROSITE" id="PS51704">
    <property type="entry name" value="GP_PDE"/>
    <property type="match status" value="1"/>
</dbReference>
<dbReference type="PANTHER" id="PTHR43620">
    <property type="entry name" value="GLYCEROPHOSPHORYL DIESTER PHOSPHODIESTERASE"/>
    <property type="match status" value="1"/>
</dbReference>
<reference evidence="9 10" key="1">
    <citation type="journal article" date="2018" name="MBio">
        <title>Comparative Genomics Reveals the Core Gene Toolbox for the Fungus-Insect Symbiosis.</title>
        <authorList>
            <person name="Wang Y."/>
            <person name="Stata M."/>
            <person name="Wang W."/>
            <person name="Stajich J.E."/>
            <person name="White M.M."/>
            <person name="Moncalvo J.M."/>
        </authorList>
    </citation>
    <scope>NUCLEOTIDE SEQUENCE [LARGE SCALE GENOMIC DNA]</scope>
    <source>
        <strain evidence="9 10">SWE-8-4</strain>
    </source>
</reference>
<evidence type="ECO:0000313" key="9">
    <source>
        <dbReference type="EMBL" id="PVU93116.1"/>
    </source>
</evidence>
<name>A0A2T9YL96_9FUNG</name>
<keyword evidence="4" id="KW-0319">Glycerol metabolism</keyword>
<comment type="similarity">
    <text evidence="1">Belongs to the glycerophosphoryl diester phosphodiesterase family.</text>
</comment>
<feature type="domain" description="GP-PDE" evidence="8">
    <location>
        <begin position="32"/>
        <end position="400"/>
    </location>
</feature>
<evidence type="ECO:0000256" key="6">
    <source>
        <dbReference type="ARBA" id="ARBA00047512"/>
    </source>
</evidence>
<sequence length="412" mass="47345">MFKSILTLTSLALLATSTYSRSVWNTLDGNPSKLAGHRGEKAFMPEHSLGSYHMAALMAVDYIEPDLVLSKDGVLMVVHNEWLGDTTNVANLTQFADRKKQYTFKGKYSAINRTEWFVWDFTYAELKTINRVQDTGYPYRPQYFNKDFSVLSFTEYLDHVEGLIKTLDRPFGVIPELKSPEVFNALFPSANGRGYEDRLLDIMTKRNYTLNQPPPLSPVMQSGDLLDNILNIKPKNYAKPNYKLAALQSFDPETCEYLGKKTKIPIVSLDQNKPWMYTPKGLDKIASYSKILSPGKDLLLAGPALYFEYNKISYNKTEIESMGGFLQPKDLVREAHKRQIEVSPYTLPDSRQPSGLLCTRYNDTRFEYCPKNRKEEMFYFFDLGCDYIFVENIFEAQVLRLAFDNKIDSEDC</sequence>
<feature type="chain" id="PRO_5015508561" description="glycerophosphodiester phosphodiesterase" evidence="7">
    <location>
        <begin position="21"/>
        <end position="412"/>
    </location>
</feature>
<dbReference type="OrthoDB" id="1058301at2759"/>
<keyword evidence="5" id="KW-0378">Hydrolase</keyword>
<gene>
    <name evidence="9" type="ORF">BB561_003459</name>
</gene>
<organism evidence="9 10">
    <name type="scientific">Smittium simulii</name>
    <dbReference type="NCBI Taxonomy" id="133385"/>
    <lineage>
        <taxon>Eukaryota</taxon>
        <taxon>Fungi</taxon>
        <taxon>Fungi incertae sedis</taxon>
        <taxon>Zoopagomycota</taxon>
        <taxon>Kickxellomycotina</taxon>
        <taxon>Harpellomycetes</taxon>
        <taxon>Harpellales</taxon>
        <taxon>Legeriomycetaceae</taxon>
        <taxon>Smittium</taxon>
    </lineage>
</organism>
<dbReference type="GO" id="GO:0006629">
    <property type="term" value="P:lipid metabolic process"/>
    <property type="evidence" value="ECO:0007669"/>
    <property type="project" value="InterPro"/>
</dbReference>
<dbReference type="Proteomes" id="UP000245383">
    <property type="component" value="Unassembled WGS sequence"/>
</dbReference>
<proteinExistence type="inferred from homology"/>
<dbReference type="InterPro" id="IPR017946">
    <property type="entry name" value="PLC-like_Pdiesterase_TIM-brl"/>
</dbReference>
<dbReference type="AlphaFoldDB" id="A0A2T9YL96"/>
<evidence type="ECO:0000313" key="10">
    <source>
        <dbReference type="Proteomes" id="UP000245383"/>
    </source>
</evidence>
<accession>A0A2T9YL96</accession>
<keyword evidence="10" id="KW-1185">Reference proteome</keyword>
<evidence type="ECO:0000256" key="5">
    <source>
        <dbReference type="ARBA" id="ARBA00022801"/>
    </source>
</evidence>
<dbReference type="EMBL" id="MBFR01000138">
    <property type="protein sequence ID" value="PVU93116.1"/>
    <property type="molecule type" value="Genomic_DNA"/>
</dbReference>
<evidence type="ECO:0000256" key="1">
    <source>
        <dbReference type="ARBA" id="ARBA00007277"/>
    </source>
</evidence>
<dbReference type="STRING" id="133385.A0A2T9YL96"/>